<reference evidence="1" key="1">
    <citation type="journal article" date="2015" name="Nature">
        <title>Complex archaea that bridge the gap between prokaryotes and eukaryotes.</title>
        <authorList>
            <person name="Spang A."/>
            <person name="Saw J.H."/>
            <person name="Jorgensen S.L."/>
            <person name="Zaremba-Niedzwiedzka K."/>
            <person name="Martijn J."/>
            <person name="Lind A.E."/>
            <person name="van Eijk R."/>
            <person name="Schleper C."/>
            <person name="Guy L."/>
            <person name="Ettema T.J."/>
        </authorList>
    </citation>
    <scope>NUCLEOTIDE SEQUENCE</scope>
</reference>
<dbReference type="Pfam" id="PF07867">
    <property type="entry name" value="DUF1654"/>
    <property type="match status" value="1"/>
</dbReference>
<comment type="caution">
    <text evidence="1">The sequence shown here is derived from an EMBL/GenBank/DDBJ whole genome shotgun (WGS) entry which is preliminary data.</text>
</comment>
<proteinExistence type="predicted"/>
<organism evidence="1">
    <name type="scientific">marine sediment metagenome</name>
    <dbReference type="NCBI Taxonomy" id="412755"/>
    <lineage>
        <taxon>unclassified sequences</taxon>
        <taxon>metagenomes</taxon>
        <taxon>ecological metagenomes</taxon>
    </lineage>
</organism>
<sequence length="76" mass="8574">MSKSYEQLIKRVQRIIGSPGAQTKLSAEIKKQHDEDADDWAQMLSELGTVENVTLTPMDDNADHVSIKWNPEESMS</sequence>
<accession>A0A0F9SF80</accession>
<protein>
    <recommendedName>
        <fullName evidence="2">DUF1654 domain-containing protein</fullName>
    </recommendedName>
</protein>
<dbReference type="AlphaFoldDB" id="A0A0F9SF80"/>
<gene>
    <name evidence="1" type="ORF">LCGC14_0479140</name>
</gene>
<evidence type="ECO:0000313" key="1">
    <source>
        <dbReference type="EMBL" id="KKN65689.1"/>
    </source>
</evidence>
<dbReference type="EMBL" id="LAZR01000518">
    <property type="protein sequence ID" value="KKN65689.1"/>
    <property type="molecule type" value="Genomic_DNA"/>
</dbReference>
<name>A0A0F9SF80_9ZZZZ</name>
<evidence type="ECO:0008006" key="2">
    <source>
        <dbReference type="Google" id="ProtNLM"/>
    </source>
</evidence>
<dbReference type="InterPro" id="IPR012449">
    <property type="entry name" value="Phage_F116_Orf28"/>
</dbReference>